<organism evidence="1 2">
    <name type="scientific">Phlox virus B</name>
    <dbReference type="NCBI Taxonomy" id="475777"/>
    <lineage>
        <taxon>Viruses</taxon>
        <taxon>Riboviria</taxon>
        <taxon>Orthornavirae</taxon>
        <taxon>Kitrinoviricota</taxon>
        <taxon>Alsuviricetes</taxon>
        <taxon>Tymovirales</taxon>
        <taxon>Betaflexiviridae</taxon>
        <taxon>Quinvirinae</taxon>
        <taxon>Carlavirus</taxon>
        <taxon>Carlavirus betaphlocis</taxon>
    </lineage>
</organism>
<dbReference type="KEGG" id="vg:5758883"/>
<dbReference type="EMBL" id="EU162589">
    <property type="protein sequence ID" value="ABW05097.1"/>
    <property type="molecule type" value="Genomic_RNA"/>
</dbReference>
<dbReference type="OrthoDB" id="28116at10239"/>
<evidence type="ECO:0000313" key="1">
    <source>
        <dbReference type="EMBL" id="ABW05097.1"/>
    </source>
</evidence>
<dbReference type="Proteomes" id="UP000208102">
    <property type="component" value="Segment"/>
</dbReference>
<proteinExistence type="predicted"/>
<sequence>MSWCDNSFLCGLVKIGLCNRGVPHGIASDLVNQIVSEFEEGARRCRFLKEFHNGTSRSAAKRRARYLGVCVKCGKLLHEGACPRGQTKAQWERYMVVKEGSISFLSENSKIFRPGSKADDACSALLEKYTYALGNLSLKDPNNV</sequence>
<protein>
    <submittedName>
        <fullName evidence="1">Nucleic acid binding protein</fullName>
    </submittedName>
</protein>
<dbReference type="InterPro" id="IPR008891">
    <property type="entry name" value="Viral_NABP"/>
</dbReference>
<name>A8II70_9VIRU</name>
<evidence type="ECO:0000313" key="2">
    <source>
        <dbReference type="Proteomes" id="UP000208102"/>
    </source>
</evidence>
<dbReference type="RefSeq" id="YP_001552322.1">
    <property type="nucleotide sequence ID" value="NC_009991.1"/>
</dbReference>
<reference evidence="1 2" key="1">
    <citation type="submission" date="2007-09" db="EMBL/GenBank/DDBJ databases">
        <title>Phlox Virus B, a Carlavirus from Phlox divaricata.</title>
        <authorList>
            <person name="Hammond J."/>
            <person name="Reinsel M.D."/>
        </authorList>
    </citation>
    <scope>NUCLEOTIDE SEQUENCE [LARGE SCALE GENOMIC DNA]</scope>
    <source>
        <strain evidence="1">WP</strain>
    </source>
</reference>
<keyword evidence="2" id="KW-1185">Reference proteome</keyword>
<accession>A8II70</accession>
<dbReference type="Pfam" id="PF05515">
    <property type="entry name" value="Viral_NABP"/>
    <property type="match status" value="1"/>
</dbReference>
<dbReference type="GeneID" id="5758883"/>